<feature type="compositionally biased region" description="Low complexity" evidence="8">
    <location>
        <begin position="34"/>
        <end position="55"/>
    </location>
</feature>
<dbReference type="InterPro" id="IPR056150">
    <property type="entry name" value="WD40_CDC20-Fz"/>
</dbReference>
<dbReference type="InterPro" id="IPR033010">
    <property type="entry name" value="Cdc20/Fizzy"/>
</dbReference>
<dbReference type="SMART" id="SM00320">
    <property type="entry name" value="WD40"/>
    <property type="match status" value="6"/>
</dbReference>
<evidence type="ECO:0000256" key="4">
    <source>
        <dbReference type="ARBA" id="ARBA00022737"/>
    </source>
</evidence>
<dbReference type="PANTHER" id="PTHR19918">
    <property type="entry name" value="CELL DIVISION CYCLE 20 CDC20 FIZZY -RELATED"/>
    <property type="match status" value="1"/>
</dbReference>
<evidence type="ECO:0000256" key="1">
    <source>
        <dbReference type="ARBA" id="ARBA00006445"/>
    </source>
</evidence>
<keyword evidence="6" id="KW-0131">Cell cycle</keyword>
<feature type="repeat" description="WD" evidence="7">
    <location>
        <begin position="239"/>
        <end position="273"/>
    </location>
</feature>
<gene>
    <name evidence="10" type="ORF">PSYICH_LOCUS14545</name>
</gene>
<dbReference type="OrthoDB" id="10263272at2759"/>
<dbReference type="SUPFAM" id="SSF50978">
    <property type="entry name" value="WD40 repeat-like"/>
    <property type="match status" value="1"/>
</dbReference>
<feature type="domain" description="CDC20/Fizzy WD40" evidence="9">
    <location>
        <begin position="187"/>
        <end position="482"/>
    </location>
</feature>
<dbReference type="PANTHER" id="PTHR19918:SF8">
    <property type="entry name" value="FI02843P"/>
    <property type="match status" value="1"/>
</dbReference>
<sequence length="510" mass="55843">MSQFKFWNDVNNLLNMEGPVNGPVPRWQKKKESSGSLNSSSNNSSRIKSSSSLNSTKTPVKGAKGEFQKCKTPSKTPTPNKGSKTPSGDRFIPSRSASNLDLAHLKLTQDESSKSESPTHKELQKAMSENLYGADISNQKILTYKNKAPSAPEGFQNPMKVIYTQVKTPASVKNCSRYIPQAPDRILDAPDIVDDFYLNLIDWGSHNILAAALGSHVYLWNAATGNIEQLLELEGNDYVCSLSWIQDGYCLAVGTTEGTVELWDCSRSKKLRIMEGHSARVGSLAWNSYVLTSGCRSGQILHHDVRQREHIVSTISGHTQEVCGLKWSPDGKYLASGGNDNVLNIWQSVSGSHNSHSTPLHVFTAHQAAVKALAWCPWQPHILASGGGTADRHIRMWNCNTGSCVNSIDTKSQVCALLWSSNYKELISGHGFAHNEIIIWKYPGMTKVAELTGHTSRVLHLAMSADGSTVLSAGADETLRLWKCFPKTAAKAKDAEKVKAKPSALKQSIR</sequence>
<keyword evidence="3" id="KW-0132">Cell division</keyword>
<evidence type="ECO:0000256" key="7">
    <source>
        <dbReference type="PROSITE-ProRule" id="PRU00221"/>
    </source>
</evidence>
<name>A0A9P0D848_9CUCU</name>
<evidence type="ECO:0000256" key="6">
    <source>
        <dbReference type="ARBA" id="ARBA00023306"/>
    </source>
</evidence>
<dbReference type="Gene3D" id="2.130.10.10">
    <property type="entry name" value="YVTN repeat-like/Quinoprotein amine dehydrogenase"/>
    <property type="match status" value="1"/>
</dbReference>
<dbReference type="InterPro" id="IPR015943">
    <property type="entry name" value="WD40/YVTN_repeat-like_dom_sf"/>
</dbReference>
<dbReference type="AlphaFoldDB" id="A0A9P0D848"/>
<evidence type="ECO:0000256" key="5">
    <source>
        <dbReference type="ARBA" id="ARBA00022776"/>
    </source>
</evidence>
<dbReference type="GO" id="GO:0005680">
    <property type="term" value="C:anaphase-promoting complex"/>
    <property type="evidence" value="ECO:0007669"/>
    <property type="project" value="TreeGrafter"/>
</dbReference>
<keyword evidence="5" id="KW-0498">Mitosis</keyword>
<feature type="compositionally biased region" description="Polar residues" evidence="8">
    <location>
        <begin position="71"/>
        <end position="86"/>
    </location>
</feature>
<dbReference type="Proteomes" id="UP001153636">
    <property type="component" value="Chromosome 8"/>
</dbReference>
<reference evidence="10" key="1">
    <citation type="submission" date="2022-01" db="EMBL/GenBank/DDBJ databases">
        <authorList>
            <person name="King R."/>
        </authorList>
    </citation>
    <scope>NUCLEOTIDE SEQUENCE</scope>
</reference>
<dbReference type="GO" id="GO:0051301">
    <property type="term" value="P:cell division"/>
    <property type="evidence" value="ECO:0007669"/>
    <property type="project" value="UniProtKB-KW"/>
</dbReference>
<dbReference type="GO" id="GO:1905786">
    <property type="term" value="P:positive regulation of anaphase-promoting complex-dependent catabolic process"/>
    <property type="evidence" value="ECO:0007669"/>
    <property type="project" value="TreeGrafter"/>
</dbReference>
<keyword evidence="4" id="KW-0677">Repeat</keyword>
<evidence type="ECO:0000256" key="2">
    <source>
        <dbReference type="ARBA" id="ARBA00022574"/>
    </source>
</evidence>
<feature type="repeat" description="WD" evidence="7">
    <location>
        <begin position="451"/>
        <end position="483"/>
    </location>
</feature>
<proteinExistence type="inferred from homology"/>
<feature type="repeat" description="WD" evidence="7">
    <location>
        <begin position="315"/>
        <end position="347"/>
    </location>
</feature>
<keyword evidence="11" id="KW-1185">Reference proteome</keyword>
<evidence type="ECO:0000313" key="11">
    <source>
        <dbReference type="Proteomes" id="UP001153636"/>
    </source>
</evidence>
<keyword evidence="2 7" id="KW-0853">WD repeat</keyword>
<dbReference type="InterPro" id="IPR001680">
    <property type="entry name" value="WD40_rpt"/>
</dbReference>
<dbReference type="PROSITE" id="PS50082">
    <property type="entry name" value="WD_REPEATS_2"/>
    <property type="match status" value="3"/>
</dbReference>
<accession>A0A9P0D848</accession>
<dbReference type="GO" id="GO:0010997">
    <property type="term" value="F:anaphase-promoting complex binding"/>
    <property type="evidence" value="ECO:0007669"/>
    <property type="project" value="InterPro"/>
</dbReference>
<evidence type="ECO:0000259" key="9">
    <source>
        <dbReference type="Pfam" id="PF24807"/>
    </source>
</evidence>
<dbReference type="CDD" id="cd00200">
    <property type="entry name" value="WD40"/>
    <property type="match status" value="1"/>
</dbReference>
<dbReference type="InterPro" id="IPR036322">
    <property type="entry name" value="WD40_repeat_dom_sf"/>
</dbReference>
<comment type="similarity">
    <text evidence="1">Belongs to the WD repeat CDC20/Fizzy family.</text>
</comment>
<dbReference type="PROSITE" id="PS50294">
    <property type="entry name" value="WD_REPEATS_REGION"/>
    <property type="match status" value="2"/>
</dbReference>
<evidence type="ECO:0000256" key="8">
    <source>
        <dbReference type="SAM" id="MobiDB-lite"/>
    </source>
</evidence>
<dbReference type="Pfam" id="PF24807">
    <property type="entry name" value="WD40_CDC20-Fz"/>
    <property type="match status" value="1"/>
</dbReference>
<dbReference type="GO" id="GO:1990757">
    <property type="term" value="F:ubiquitin ligase activator activity"/>
    <property type="evidence" value="ECO:0007669"/>
    <property type="project" value="TreeGrafter"/>
</dbReference>
<feature type="region of interest" description="Disordered" evidence="8">
    <location>
        <begin position="13"/>
        <end position="95"/>
    </location>
</feature>
<dbReference type="GO" id="GO:0031145">
    <property type="term" value="P:anaphase-promoting complex-dependent catabolic process"/>
    <property type="evidence" value="ECO:0007669"/>
    <property type="project" value="TreeGrafter"/>
</dbReference>
<protein>
    <recommendedName>
        <fullName evidence="9">CDC20/Fizzy WD40 domain-containing protein</fullName>
    </recommendedName>
</protein>
<dbReference type="EMBL" id="OV651820">
    <property type="protein sequence ID" value="CAH1114181.1"/>
    <property type="molecule type" value="Genomic_DNA"/>
</dbReference>
<evidence type="ECO:0000256" key="3">
    <source>
        <dbReference type="ARBA" id="ARBA00022618"/>
    </source>
</evidence>
<organism evidence="10 11">
    <name type="scientific">Psylliodes chrysocephalus</name>
    <dbReference type="NCBI Taxonomy" id="3402493"/>
    <lineage>
        <taxon>Eukaryota</taxon>
        <taxon>Metazoa</taxon>
        <taxon>Ecdysozoa</taxon>
        <taxon>Arthropoda</taxon>
        <taxon>Hexapoda</taxon>
        <taxon>Insecta</taxon>
        <taxon>Pterygota</taxon>
        <taxon>Neoptera</taxon>
        <taxon>Endopterygota</taxon>
        <taxon>Coleoptera</taxon>
        <taxon>Polyphaga</taxon>
        <taxon>Cucujiformia</taxon>
        <taxon>Chrysomeloidea</taxon>
        <taxon>Chrysomelidae</taxon>
        <taxon>Galerucinae</taxon>
        <taxon>Alticini</taxon>
        <taxon>Psylliodes</taxon>
    </lineage>
</organism>
<evidence type="ECO:0000313" key="10">
    <source>
        <dbReference type="EMBL" id="CAH1114181.1"/>
    </source>
</evidence>